<dbReference type="GO" id="GO:0006355">
    <property type="term" value="P:regulation of DNA-templated transcription"/>
    <property type="evidence" value="ECO:0007669"/>
    <property type="project" value="InterPro"/>
</dbReference>
<feature type="DNA-binding region" description="OmpR/PhoB-type" evidence="7">
    <location>
        <begin position="142"/>
        <end position="239"/>
    </location>
</feature>
<evidence type="ECO:0000256" key="6">
    <source>
        <dbReference type="PROSITE-ProRule" id="PRU00169"/>
    </source>
</evidence>
<dbReference type="PANTHER" id="PTHR48111:SF4">
    <property type="entry name" value="DNA-BINDING DUAL TRANSCRIPTIONAL REGULATOR OMPR"/>
    <property type="match status" value="1"/>
</dbReference>
<evidence type="ECO:0000256" key="5">
    <source>
        <dbReference type="ARBA" id="ARBA00023163"/>
    </source>
</evidence>
<keyword evidence="3" id="KW-0805">Transcription regulation</keyword>
<feature type="domain" description="Response regulatory" evidence="8">
    <location>
        <begin position="17"/>
        <end position="130"/>
    </location>
</feature>
<dbReference type="PROSITE" id="PS50110">
    <property type="entry name" value="RESPONSE_REGULATORY"/>
    <property type="match status" value="1"/>
</dbReference>
<dbReference type="InterPro" id="IPR011006">
    <property type="entry name" value="CheY-like_superfamily"/>
</dbReference>
<evidence type="ECO:0000256" key="3">
    <source>
        <dbReference type="ARBA" id="ARBA00023015"/>
    </source>
</evidence>
<reference evidence="10 11" key="1">
    <citation type="submission" date="2017-09" db="EMBL/GenBank/DDBJ databases">
        <authorList>
            <person name="Ehlers B."/>
            <person name="Leendertz F.H."/>
        </authorList>
    </citation>
    <scope>NUCLEOTIDE SEQUENCE [LARGE SCALE GENOMIC DNA]</scope>
    <source>
        <strain evidence="10 11">USBA 140</strain>
    </source>
</reference>
<keyword evidence="1 6" id="KW-0597">Phosphoprotein</keyword>
<keyword evidence="5" id="KW-0804">Transcription</keyword>
<dbReference type="EMBL" id="OCNJ01000012">
    <property type="protein sequence ID" value="SOE00321.1"/>
    <property type="molecule type" value="Genomic_DNA"/>
</dbReference>
<dbReference type="Gene3D" id="3.40.50.2300">
    <property type="match status" value="1"/>
</dbReference>
<dbReference type="InterPro" id="IPR016032">
    <property type="entry name" value="Sig_transdc_resp-reg_C-effctor"/>
</dbReference>
<dbReference type="SMART" id="SM00862">
    <property type="entry name" value="Trans_reg_C"/>
    <property type="match status" value="1"/>
</dbReference>
<keyword evidence="2" id="KW-0902">Two-component regulatory system</keyword>
<dbReference type="PANTHER" id="PTHR48111">
    <property type="entry name" value="REGULATOR OF RPOS"/>
    <property type="match status" value="1"/>
</dbReference>
<dbReference type="GO" id="GO:0000976">
    <property type="term" value="F:transcription cis-regulatory region binding"/>
    <property type="evidence" value="ECO:0007669"/>
    <property type="project" value="TreeGrafter"/>
</dbReference>
<evidence type="ECO:0000259" key="9">
    <source>
        <dbReference type="PROSITE" id="PS51755"/>
    </source>
</evidence>
<proteinExistence type="predicted"/>
<evidence type="ECO:0000256" key="2">
    <source>
        <dbReference type="ARBA" id="ARBA00023012"/>
    </source>
</evidence>
<dbReference type="CDD" id="cd00383">
    <property type="entry name" value="trans_reg_C"/>
    <property type="match status" value="1"/>
</dbReference>
<dbReference type="InterPro" id="IPR039420">
    <property type="entry name" value="WalR-like"/>
</dbReference>
<dbReference type="InterPro" id="IPR036388">
    <property type="entry name" value="WH-like_DNA-bd_sf"/>
</dbReference>
<dbReference type="InterPro" id="IPR001789">
    <property type="entry name" value="Sig_transdc_resp-reg_receiver"/>
</dbReference>
<dbReference type="SMART" id="SM00448">
    <property type="entry name" value="REC"/>
    <property type="match status" value="1"/>
</dbReference>
<dbReference type="InterPro" id="IPR001867">
    <property type="entry name" value="OmpR/PhoB-type_DNA-bd"/>
</dbReference>
<dbReference type="GO" id="GO:0032993">
    <property type="term" value="C:protein-DNA complex"/>
    <property type="evidence" value="ECO:0007669"/>
    <property type="project" value="TreeGrafter"/>
</dbReference>
<evidence type="ECO:0000256" key="1">
    <source>
        <dbReference type="ARBA" id="ARBA00022553"/>
    </source>
</evidence>
<accession>A0A286GXW1</accession>
<gene>
    <name evidence="10" type="ORF">SAMN05421508_11235</name>
</gene>
<feature type="modified residue" description="4-aspartylphosphate" evidence="6">
    <location>
        <position position="66"/>
    </location>
</feature>
<dbReference type="GO" id="GO:0000156">
    <property type="term" value="F:phosphorelay response regulator activity"/>
    <property type="evidence" value="ECO:0007669"/>
    <property type="project" value="TreeGrafter"/>
</dbReference>
<dbReference type="RefSeq" id="WP_217992097.1">
    <property type="nucleotide sequence ID" value="NZ_OCNJ01000012.1"/>
</dbReference>
<evidence type="ECO:0000256" key="7">
    <source>
        <dbReference type="PROSITE-ProRule" id="PRU01091"/>
    </source>
</evidence>
<evidence type="ECO:0000313" key="10">
    <source>
        <dbReference type="EMBL" id="SOE00321.1"/>
    </source>
</evidence>
<organism evidence="10 11">
    <name type="scientific">Caenispirillum bisanense</name>
    <dbReference type="NCBI Taxonomy" id="414052"/>
    <lineage>
        <taxon>Bacteria</taxon>
        <taxon>Pseudomonadati</taxon>
        <taxon>Pseudomonadota</taxon>
        <taxon>Alphaproteobacteria</taxon>
        <taxon>Rhodospirillales</taxon>
        <taxon>Novispirillaceae</taxon>
        <taxon>Caenispirillum</taxon>
    </lineage>
</organism>
<keyword evidence="11" id="KW-1185">Reference proteome</keyword>
<feature type="domain" description="OmpR/PhoB-type" evidence="9">
    <location>
        <begin position="142"/>
        <end position="239"/>
    </location>
</feature>
<dbReference type="SUPFAM" id="SSF46894">
    <property type="entry name" value="C-terminal effector domain of the bipartite response regulators"/>
    <property type="match status" value="1"/>
</dbReference>
<dbReference type="Pfam" id="PF00072">
    <property type="entry name" value="Response_reg"/>
    <property type="match status" value="1"/>
</dbReference>
<dbReference type="Gene3D" id="6.10.250.690">
    <property type="match status" value="1"/>
</dbReference>
<dbReference type="GO" id="GO:0005829">
    <property type="term" value="C:cytosol"/>
    <property type="evidence" value="ECO:0007669"/>
    <property type="project" value="TreeGrafter"/>
</dbReference>
<dbReference type="Proteomes" id="UP000219621">
    <property type="component" value="Unassembled WGS sequence"/>
</dbReference>
<dbReference type="AlphaFoldDB" id="A0A286GXW1"/>
<keyword evidence="4 7" id="KW-0238">DNA-binding</keyword>
<evidence type="ECO:0000313" key="11">
    <source>
        <dbReference type="Proteomes" id="UP000219621"/>
    </source>
</evidence>
<name>A0A286GXW1_9PROT</name>
<evidence type="ECO:0000256" key="4">
    <source>
        <dbReference type="ARBA" id="ARBA00023125"/>
    </source>
</evidence>
<dbReference type="Pfam" id="PF00486">
    <property type="entry name" value="Trans_reg_C"/>
    <property type="match status" value="1"/>
</dbReference>
<dbReference type="PROSITE" id="PS51755">
    <property type="entry name" value="OMPR_PHOB"/>
    <property type="match status" value="1"/>
</dbReference>
<sequence>MTTAEAEGAREMIGKKHVLVVEDDGAVREMIAAFLSNAGYAVTTVADGFALQTVLEREPVDLLLLDLGLPDCDGLEVARQLRARSRLGIIMVTARDEPEDRARGLELGADDYITKPFFPRELLARVRNVLDRSGGNLDMVAPDVLSFGRWVMDRANRRLVSTDGRDAALTGAEFDLLCVLLDHPGQLLGRDVLAAAVDDKKPDAGARSVDILVSRLRKKLADDGTLIETLRGHGYRFAARVERGLP</sequence>
<evidence type="ECO:0000259" key="8">
    <source>
        <dbReference type="PROSITE" id="PS50110"/>
    </source>
</evidence>
<dbReference type="SUPFAM" id="SSF52172">
    <property type="entry name" value="CheY-like"/>
    <property type="match status" value="1"/>
</dbReference>
<dbReference type="Gene3D" id="1.10.10.10">
    <property type="entry name" value="Winged helix-like DNA-binding domain superfamily/Winged helix DNA-binding domain"/>
    <property type="match status" value="1"/>
</dbReference>
<protein>
    <submittedName>
        <fullName evidence="10">Two-component system, OmpR family, response regulator</fullName>
    </submittedName>
</protein>